<feature type="compositionally biased region" description="Polar residues" evidence="1">
    <location>
        <begin position="437"/>
        <end position="446"/>
    </location>
</feature>
<dbReference type="AlphaFoldDB" id="A0A6A6HMS8"/>
<feature type="compositionally biased region" description="Polar residues" evidence="1">
    <location>
        <begin position="401"/>
        <end position="413"/>
    </location>
</feature>
<evidence type="ECO:0008006" key="4">
    <source>
        <dbReference type="Google" id="ProtNLM"/>
    </source>
</evidence>
<evidence type="ECO:0000313" key="2">
    <source>
        <dbReference type="EMBL" id="KAF2239182.1"/>
    </source>
</evidence>
<feature type="region of interest" description="Disordered" evidence="1">
    <location>
        <begin position="989"/>
        <end position="1230"/>
    </location>
</feature>
<name>A0A6A6HMS8_VIRVR</name>
<feature type="compositionally biased region" description="Polar residues" evidence="1">
    <location>
        <begin position="1037"/>
        <end position="1058"/>
    </location>
</feature>
<sequence length="1258" mass="134943">MFSYLRTHKPPPPLQSPSSRHEEYPFLSPPPGPVEVEKTQSSSPISPFPPVLPPIPRVASQDKGSIYSRRNTANPQVHSDSVGARISSGLANIRRRPSQSSPPPYSPSISTERPGSGNEESQKNARPNSNAKARAGSFRIQDRDKSPGHGASRSADITYYRDSPSASPVYGGSALMPASSDSSDSGRPPAKAPQGIPPQAPKIGKKKLALGNPMSLLMRRRSTQALERLSDDSLISVNKGPPIPPMTMPENYDPRIRGKIIHDFSAPRPKRNFSYNDLEPQEEEQFISPPWIESMSRSGNGNTARRPQSADHYSPIHHERAHTPVFREHFEEETNSRPRDSAIRAEELANADFLARNANLVSDEELSVSTRPQTRRPPLPPLPVQEQSPIEEIAEQNLISSSPLPTVVESSPVGTPVAQDIAASRSPPKNRARAPSASDSTVQPTRQPKHHTSNASRFSFQMMDKDSIAQEKLLEDKHRQQAARKQQEQASIPSDPYEDDMDNMEDYDDAGDAGFFEEPVPGVNADADSDNEGFERVPPPSSLGALGISLPNMAIGGPVTPPSPHPEAGRKSIQDLIPGHDAASTQSPTTLTLRETEHGTRLRPYQSSPPIPDDESFPGSGHYAIDRHDIGSQNHIEPPAAFGFGDEAADEMYFDDGLIDEPDVNDDQGFDESVFDDPSHPLYERKPMSTESEHQAELIVPDIRESLPLDPVQEESVRKADASADEKIHKSDRGSLNVPHNSIEEHQASDSHNRRVSGPTPSRNDLAAYHSALAEAAQKAAADGKFTWHDRVNSDISDGLSERDDNLGHSSRPSLVPDDGRYSQESNLFTPSGVLFEPSKPFEEVNYDTDDLEAGLEDDPIIAAANAEALASDDDGFYGQEFGFYAHAHGSDTAEFANGGYFGPRGTDALGRSTSGRNAVREPNLTPITERSEFSTRNSFISVHGHWGPPSASSAAIPSPGVAQLARLSPYALDEDEMSLSQLMKLRRGAFGGSNGSLRSGSNSPNHPSPNAYPPGSVSSPMAPSVSAPGTLGPAYATSNPDSLSPVATSRHGSQSLHGDSPLALPSSDFDLDPDSSPSPSPLSRNSPTITASSGFAIPPPPSSLPSQPISEESEEELAEAEAVQPPPPLLLSTSPSRHPWSNNSSSSSVPSPLANATSADESLSPPPPLPSSSVPSTSSPLSPLSSSAIAGSSGGGAGRKQPHSRSGSGMADRLTYVHEVGEPGSGDPDRWVLERRRTAETGELELVGREVVRGGWI</sequence>
<keyword evidence="3" id="KW-1185">Reference proteome</keyword>
<protein>
    <recommendedName>
        <fullName evidence="4">AGC-kinase C-terminal domain-containing protein</fullName>
    </recommendedName>
</protein>
<feature type="compositionally biased region" description="Basic and acidic residues" evidence="1">
    <location>
        <begin position="463"/>
        <end position="479"/>
    </location>
</feature>
<feature type="compositionally biased region" description="Polar residues" evidence="1">
    <location>
        <begin position="583"/>
        <end position="593"/>
    </location>
</feature>
<feature type="compositionally biased region" description="Acidic residues" evidence="1">
    <location>
        <begin position="496"/>
        <end position="511"/>
    </location>
</feature>
<feature type="region of interest" description="Disordered" evidence="1">
    <location>
        <begin position="907"/>
        <end position="933"/>
    </location>
</feature>
<dbReference type="Proteomes" id="UP000800092">
    <property type="component" value="Unassembled WGS sequence"/>
</dbReference>
<feature type="region of interest" description="Disordered" evidence="1">
    <location>
        <begin position="780"/>
        <end position="835"/>
    </location>
</feature>
<dbReference type="EMBL" id="ML991773">
    <property type="protein sequence ID" value="KAF2239182.1"/>
    <property type="molecule type" value="Genomic_DNA"/>
</dbReference>
<feature type="compositionally biased region" description="Basic and acidic residues" evidence="1">
    <location>
        <begin position="1216"/>
        <end position="1230"/>
    </location>
</feature>
<feature type="region of interest" description="Disordered" evidence="1">
    <location>
        <begin position="280"/>
        <end position="342"/>
    </location>
</feature>
<feature type="region of interest" description="Disordered" evidence="1">
    <location>
        <begin position="1"/>
        <end position="206"/>
    </location>
</feature>
<reference evidence="2" key="1">
    <citation type="journal article" date="2020" name="Stud. Mycol.">
        <title>101 Dothideomycetes genomes: a test case for predicting lifestyles and emergence of pathogens.</title>
        <authorList>
            <person name="Haridas S."/>
            <person name="Albert R."/>
            <person name="Binder M."/>
            <person name="Bloem J."/>
            <person name="Labutti K."/>
            <person name="Salamov A."/>
            <person name="Andreopoulos B."/>
            <person name="Baker S."/>
            <person name="Barry K."/>
            <person name="Bills G."/>
            <person name="Bluhm B."/>
            <person name="Cannon C."/>
            <person name="Castanera R."/>
            <person name="Culley D."/>
            <person name="Daum C."/>
            <person name="Ezra D."/>
            <person name="Gonzalez J."/>
            <person name="Henrissat B."/>
            <person name="Kuo A."/>
            <person name="Liang C."/>
            <person name="Lipzen A."/>
            <person name="Lutzoni F."/>
            <person name="Magnuson J."/>
            <person name="Mondo S."/>
            <person name="Nolan M."/>
            <person name="Ohm R."/>
            <person name="Pangilinan J."/>
            <person name="Park H.-J."/>
            <person name="Ramirez L."/>
            <person name="Alfaro M."/>
            <person name="Sun H."/>
            <person name="Tritt A."/>
            <person name="Yoshinaga Y."/>
            <person name="Zwiers L.-H."/>
            <person name="Turgeon B."/>
            <person name="Goodwin S."/>
            <person name="Spatafora J."/>
            <person name="Crous P."/>
            <person name="Grigoriev I."/>
        </authorList>
    </citation>
    <scope>NUCLEOTIDE SEQUENCE</scope>
    <source>
        <strain evidence="2">Tuck. ex Michener</strain>
    </source>
</reference>
<feature type="compositionally biased region" description="Low complexity" evidence="1">
    <location>
        <begin position="1131"/>
        <end position="1164"/>
    </location>
</feature>
<organism evidence="2 3">
    <name type="scientific">Viridothelium virens</name>
    <name type="common">Speckled blister lichen</name>
    <name type="synonym">Trypethelium virens</name>
    <dbReference type="NCBI Taxonomy" id="1048519"/>
    <lineage>
        <taxon>Eukaryota</taxon>
        <taxon>Fungi</taxon>
        <taxon>Dikarya</taxon>
        <taxon>Ascomycota</taxon>
        <taxon>Pezizomycotina</taxon>
        <taxon>Dothideomycetes</taxon>
        <taxon>Dothideomycetes incertae sedis</taxon>
        <taxon>Trypetheliales</taxon>
        <taxon>Trypetheliaceae</taxon>
        <taxon>Viridothelium</taxon>
    </lineage>
</organism>
<feature type="compositionally biased region" description="Low complexity" evidence="1">
    <location>
        <begin position="996"/>
        <end position="1006"/>
    </location>
</feature>
<evidence type="ECO:0000256" key="1">
    <source>
        <dbReference type="SAM" id="MobiDB-lite"/>
    </source>
</evidence>
<feature type="compositionally biased region" description="Basic and acidic residues" evidence="1">
    <location>
        <begin position="715"/>
        <end position="733"/>
    </location>
</feature>
<feature type="region of interest" description="Disordered" evidence="1">
    <location>
        <begin position="227"/>
        <end position="251"/>
    </location>
</feature>
<feature type="compositionally biased region" description="Basic and acidic residues" evidence="1">
    <location>
        <begin position="677"/>
        <end position="707"/>
    </location>
</feature>
<feature type="compositionally biased region" description="Acidic residues" evidence="1">
    <location>
        <begin position="655"/>
        <end position="675"/>
    </location>
</feature>
<feature type="region of interest" description="Disordered" evidence="1">
    <location>
        <begin position="401"/>
        <end position="643"/>
    </location>
</feature>
<accession>A0A6A6HMS8</accession>
<feature type="compositionally biased region" description="Low complexity" evidence="1">
    <location>
        <begin position="1172"/>
        <end position="1192"/>
    </location>
</feature>
<feature type="compositionally biased region" description="Low complexity" evidence="1">
    <location>
        <begin position="1060"/>
        <end position="1088"/>
    </location>
</feature>
<feature type="compositionally biased region" description="Basic and acidic residues" evidence="1">
    <location>
        <begin position="314"/>
        <end position="342"/>
    </location>
</feature>
<gene>
    <name evidence="2" type="ORF">EV356DRAFT_165905</name>
</gene>
<feature type="compositionally biased region" description="Pro residues" evidence="1">
    <location>
        <begin position="46"/>
        <end position="56"/>
    </location>
</feature>
<feature type="region of interest" description="Disordered" evidence="1">
    <location>
        <begin position="364"/>
        <end position="385"/>
    </location>
</feature>
<feature type="compositionally biased region" description="Basic and acidic residues" evidence="1">
    <location>
        <begin position="742"/>
        <end position="753"/>
    </location>
</feature>
<feature type="region of interest" description="Disordered" evidence="1">
    <location>
        <begin position="655"/>
        <end position="765"/>
    </location>
</feature>
<feature type="compositionally biased region" description="Polar residues" evidence="1">
    <location>
        <begin position="295"/>
        <end position="306"/>
    </location>
</feature>
<feature type="compositionally biased region" description="Low complexity" evidence="1">
    <location>
        <begin position="1014"/>
        <end position="1030"/>
    </location>
</feature>
<proteinExistence type="predicted"/>
<dbReference type="PANTHER" id="PTHR48125:SF12">
    <property type="entry name" value="AT HOOK TRANSCRIPTION FACTOR FAMILY-RELATED"/>
    <property type="match status" value="1"/>
</dbReference>
<dbReference type="OrthoDB" id="5408302at2759"/>
<evidence type="ECO:0000313" key="3">
    <source>
        <dbReference type="Proteomes" id="UP000800092"/>
    </source>
</evidence>
<feature type="compositionally biased region" description="Polar residues" evidence="1">
    <location>
        <begin position="68"/>
        <end position="79"/>
    </location>
</feature>
<dbReference type="PANTHER" id="PTHR48125">
    <property type="entry name" value="LP07818P1"/>
    <property type="match status" value="1"/>
</dbReference>